<gene>
    <name evidence="2" type="ORF">AK812_SmicGene10668</name>
</gene>
<protein>
    <submittedName>
        <fullName evidence="2">Uncharacterized protein</fullName>
    </submittedName>
</protein>
<dbReference type="Proteomes" id="UP000186817">
    <property type="component" value="Unassembled WGS sequence"/>
</dbReference>
<reference evidence="2 3" key="1">
    <citation type="submission" date="2016-02" db="EMBL/GenBank/DDBJ databases">
        <title>Genome analysis of coral dinoflagellate symbionts highlights evolutionary adaptations to a symbiotic lifestyle.</title>
        <authorList>
            <person name="Aranda M."/>
            <person name="Li Y."/>
            <person name="Liew Y.J."/>
            <person name="Baumgarten S."/>
            <person name="Simakov O."/>
            <person name="Wilson M."/>
            <person name="Piel J."/>
            <person name="Ashoor H."/>
            <person name="Bougouffa S."/>
            <person name="Bajic V.B."/>
            <person name="Ryu T."/>
            <person name="Ravasi T."/>
            <person name="Bayer T."/>
            <person name="Micklem G."/>
            <person name="Kim H."/>
            <person name="Bhak J."/>
            <person name="Lajeunesse T.C."/>
            <person name="Voolstra C.R."/>
        </authorList>
    </citation>
    <scope>NUCLEOTIDE SEQUENCE [LARGE SCALE GENOMIC DNA]</scope>
    <source>
        <strain evidence="2 3">CCMP2467</strain>
    </source>
</reference>
<evidence type="ECO:0000313" key="2">
    <source>
        <dbReference type="EMBL" id="OLQ06077.1"/>
    </source>
</evidence>
<comment type="caution">
    <text evidence="2">The sequence shown here is derived from an EMBL/GenBank/DDBJ whole genome shotgun (WGS) entry which is preliminary data.</text>
</comment>
<accession>A0A1Q9EFD4</accession>
<evidence type="ECO:0000313" key="3">
    <source>
        <dbReference type="Proteomes" id="UP000186817"/>
    </source>
</evidence>
<sequence>MTAPSAPFRMSFADNQLAEAQKELSQFSAYMSRSSEPTTAPPSQSGDRDLKDLEKELEDEPPAVLNMEVDRTKRQQDLDKAALPTKFAKGQEKGQTANKDDEMNEATEALASQGNGKGSRQAVREQREHRGRSQKPADKRDQGWDWGSSRQMQPWWRGKNRHKDERQDREEELKELVRQMGRLLLRMEDAMSIQHLDSQFVLFLRTEENTGGWSITSALFKVATRWNQVKANNPSSLELPMRAVLMHCLLDALLEKLKKIDKDSELLDKAKRLNLIEGTTYPFLQWDRDQHKHIKAQQEPLAHTEAVQTVTLLSQLTAMPDIIGRFHAMRPLSQQHQSEVIPFLLQVQNRNAESQQFYLGMRRLCRCSVMHLIGATMRPSRLGRSPLAVQIEKILHTSYGSHSVHSVQSLIIGWRNQAPSQGERFLRGAFAGYASVMAWWLELHSDDSCSEAPSLDGFLASGCKRLEVLGDEVDWDFEWRALNWLPAFGGASKEDPLLTAAVELGRSCTAKASGASRDATVEEAPWRHLTTAVDSLLRGASSALESAQTAEKLTPGTTESLRLAAKPLQRLSVLLQRIQAPSVHSRLMLLVLHLLSIGGFLEFELEVLVGLQRLL</sequence>
<keyword evidence="3" id="KW-1185">Reference proteome</keyword>
<feature type="compositionally biased region" description="Polar residues" evidence="1">
    <location>
        <begin position="29"/>
        <end position="45"/>
    </location>
</feature>
<proteinExistence type="predicted"/>
<dbReference type="EMBL" id="LSRX01000168">
    <property type="protein sequence ID" value="OLQ06077.1"/>
    <property type="molecule type" value="Genomic_DNA"/>
</dbReference>
<name>A0A1Q9EFD4_SYMMI</name>
<feature type="compositionally biased region" description="Basic and acidic residues" evidence="1">
    <location>
        <begin position="68"/>
        <end position="80"/>
    </location>
</feature>
<organism evidence="2 3">
    <name type="scientific">Symbiodinium microadriaticum</name>
    <name type="common">Dinoflagellate</name>
    <name type="synonym">Zooxanthella microadriatica</name>
    <dbReference type="NCBI Taxonomy" id="2951"/>
    <lineage>
        <taxon>Eukaryota</taxon>
        <taxon>Sar</taxon>
        <taxon>Alveolata</taxon>
        <taxon>Dinophyceae</taxon>
        <taxon>Suessiales</taxon>
        <taxon>Symbiodiniaceae</taxon>
        <taxon>Symbiodinium</taxon>
    </lineage>
</organism>
<feature type="region of interest" description="Disordered" evidence="1">
    <location>
        <begin position="29"/>
        <end position="168"/>
    </location>
</feature>
<dbReference type="AlphaFoldDB" id="A0A1Q9EFD4"/>
<dbReference type="OrthoDB" id="424947at2759"/>
<evidence type="ECO:0000256" key="1">
    <source>
        <dbReference type="SAM" id="MobiDB-lite"/>
    </source>
</evidence>